<dbReference type="EMBL" id="JAWJWF010000001">
    <property type="protein sequence ID" value="KAK6642097.1"/>
    <property type="molecule type" value="Genomic_DNA"/>
</dbReference>
<reference evidence="1 2" key="1">
    <citation type="submission" date="2023-09" db="EMBL/GenBank/DDBJ databases">
        <title>Genomes of two closely related lineages of the louse Polyplax serrata with different host specificities.</title>
        <authorList>
            <person name="Martinu J."/>
            <person name="Tarabai H."/>
            <person name="Stefka J."/>
            <person name="Hypsa V."/>
        </authorList>
    </citation>
    <scope>NUCLEOTIDE SEQUENCE [LARGE SCALE GENOMIC DNA]</scope>
    <source>
        <strain evidence="1">98ZLc_SE</strain>
    </source>
</reference>
<keyword evidence="2" id="KW-1185">Reference proteome</keyword>
<gene>
    <name evidence="1" type="ORF">RUM44_013820</name>
</gene>
<sequence length="84" mass="9991">MCTRVRDHCPPKLKRDPIFFILRAHTPRSLISERSTAKCPDRVLFLERRQQKREINRSLELSIQCFLKQGQRQKLTGLIMKNTI</sequence>
<evidence type="ECO:0000313" key="1">
    <source>
        <dbReference type="EMBL" id="KAK6642097.1"/>
    </source>
</evidence>
<name>A0ABR1BFI8_POLSC</name>
<organism evidence="1 2">
    <name type="scientific">Polyplax serrata</name>
    <name type="common">Common mouse louse</name>
    <dbReference type="NCBI Taxonomy" id="468196"/>
    <lineage>
        <taxon>Eukaryota</taxon>
        <taxon>Metazoa</taxon>
        <taxon>Ecdysozoa</taxon>
        <taxon>Arthropoda</taxon>
        <taxon>Hexapoda</taxon>
        <taxon>Insecta</taxon>
        <taxon>Pterygota</taxon>
        <taxon>Neoptera</taxon>
        <taxon>Paraneoptera</taxon>
        <taxon>Psocodea</taxon>
        <taxon>Troctomorpha</taxon>
        <taxon>Phthiraptera</taxon>
        <taxon>Anoplura</taxon>
        <taxon>Polyplacidae</taxon>
        <taxon>Polyplax</taxon>
    </lineage>
</organism>
<dbReference type="Proteomes" id="UP001359485">
    <property type="component" value="Unassembled WGS sequence"/>
</dbReference>
<comment type="caution">
    <text evidence="1">The sequence shown here is derived from an EMBL/GenBank/DDBJ whole genome shotgun (WGS) entry which is preliminary data.</text>
</comment>
<evidence type="ECO:0000313" key="2">
    <source>
        <dbReference type="Proteomes" id="UP001359485"/>
    </source>
</evidence>
<accession>A0ABR1BFI8</accession>
<protein>
    <submittedName>
        <fullName evidence="1">Uncharacterized protein</fullName>
    </submittedName>
</protein>
<proteinExistence type="predicted"/>